<accession>A0A4C1UAR4</accession>
<protein>
    <submittedName>
        <fullName evidence="2">Uncharacterized protein</fullName>
    </submittedName>
</protein>
<proteinExistence type="predicted"/>
<feature type="region of interest" description="Disordered" evidence="1">
    <location>
        <begin position="17"/>
        <end position="50"/>
    </location>
</feature>
<sequence length="92" mass="10365">MRATKVILKSLESSTPLRDVDIHRTGTSDASTSPPTFDTPNSSNRDFHASRDNIEQDCRRVSAAELPPLPRHHSHVHDSYRGGRFIYFPPLP</sequence>
<keyword evidence="3" id="KW-1185">Reference proteome</keyword>
<gene>
    <name evidence="2" type="ORF">EVAR_22287_1</name>
</gene>
<feature type="compositionally biased region" description="Polar residues" evidence="1">
    <location>
        <begin position="27"/>
        <end position="44"/>
    </location>
</feature>
<name>A0A4C1UAR4_EUMVA</name>
<dbReference type="AlphaFoldDB" id="A0A4C1UAR4"/>
<comment type="caution">
    <text evidence="2">The sequence shown here is derived from an EMBL/GenBank/DDBJ whole genome shotgun (WGS) entry which is preliminary data.</text>
</comment>
<evidence type="ECO:0000313" key="3">
    <source>
        <dbReference type="Proteomes" id="UP000299102"/>
    </source>
</evidence>
<evidence type="ECO:0000256" key="1">
    <source>
        <dbReference type="SAM" id="MobiDB-lite"/>
    </source>
</evidence>
<evidence type="ECO:0000313" key="2">
    <source>
        <dbReference type="EMBL" id="GBP23428.1"/>
    </source>
</evidence>
<organism evidence="2 3">
    <name type="scientific">Eumeta variegata</name>
    <name type="common">Bagworm moth</name>
    <name type="synonym">Eumeta japonica</name>
    <dbReference type="NCBI Taxonomy" id="151549"/>
    <lineage>
        <taxon>Eukaryota</taxon>
        <taxon>Metazoa</taxon>
        <taxon>Ecdysozoa</taxon>
        <taxon>Arthropoda</taxon>
        <taxon>Hexapoda</taxon>
        <taxon>Insecta</taxon>
        <taxon>Pterygota</taxon>
        <taxon>Neoptera</taxon>
        <taxon>Endopterygota</taxon>
        <taxon>Lepidoptera</taxon>
        <taxon>Glossata</taxon>
        <taxon>Ditrysia</taxon>
        <taxon>Tineoidea</taxon>
        <taxon>Psychidae</taxon>
        <taxon>Oiketicinae</taxon>
        <taxon>Eumeta</taxon>
    </lineage>
</organism>
<reference evidence="2 3" key="1">
    <citation type="journal article" date="2019" name="Commun. Biol.">
        <title>The bagworm genome reveals a unique fibroin gene that provides high tensile strength.</title>
        <authorList>
            <person name="Kono N."/>
            <person name="Nakamura H."/>
            <person name="Ohtoshi R."/>
            <person name="Tomita M."/>
            <person name="Numata K."/>
            <person name="Arakawa K."/>
        </authorList>
    </citation>
    <scope>NUCLEOTIDE SEQUENCE [LARGE SCALE GENOMIC DNA]</scope>
</reference>
<dbReference type="Proteomes" id="UP000299102">
    <property type="component" value="Unassembled WGS sequence"/>
</dbReference>
<dbReference type="EMBL" id="BGZK01000150">
    <property type="protein sequence ID" value="GBP23428.1"/>
    <property type="molecule type" value="Genomic_DNA"/>
</dbReference>